<organism evidence="2">
    <name type="scientific">seawater metagenome</name>
    <dbReference type="NCBI Taxonomy" id="1561972"/>
    <lineage>
        <taxon>unclassified sequences</taxon>
        <taxon>metagenomes</taxon>
        <taxon>ecological metagenomes</taxon>
    </lineage>
</organism>
<sequence>MSKSIRYQLAEINYFQYMSFYDEDDNYLGKIVFNEDNKKDNIELIYIFVNEKYRTKNLSSTFYQMFEKLFLDHEFKSITLTAKEHVEKFGKLKKLYQSWGFVTNGKERVHYDGDYCFTKIPMSKTLNENT</sequence>
<accession>A0A5E8CKD0</accession>
<name>A0A5E8CKD0_9ZZZZ</name>
<reference evidence="2" key="1">
    <citation type="submission" date="2019-09" db="EMBL/GenBank/DDBJ databases">
        <authorList>
            <person name="Needham M D."/>
        </authorList>
    </citation>
    <scope>NUCLEOTIDE SEQUENCE</scope>
</reference>
<dbReference type="AlphaFoldDB" id="A0A5E8CKD0"/>
<dbReference type="GO" id="GO:0016747">
    <property type="term" value="F:acyltransferase activity, transferring groups other than amino-acyl groups"/>
    <property type="evidence" value="ECO:0007669"/>
    <property type="project" value="InterPro"/>
</dbReference>
<gene>
    <name evidence="2" type="ORF">CPAV1605_1436</name>
</gene>
<feature type="domain" description="N-acetyltransferase" evidence="1">
    <location>
        <begin position="1"/>
        <end position="127"/>
    </location>
</feature>
<dbReference type="Gene3D" id="3.40.630.30">
    <property type="match status" value="1"/>
</dbReference>
<proteinExistence type="predicted"/>
<dbReference type="InterPro" id="IPR000182">
    <property type="entry name" value="GNAT_dom"/>
</dbReference>
<evidence type="ECO:0000313" key="2">
    <source>
        <dbReference type="EMBL" id="VVU95681.1"/>
    </source>
</evidence>
<dbReference type="InterPro" id="IPR016181">
    <property type="entry name" value="Acyl_CoA_acyltransferase"/>
</dbReference>
<dbReference type="PROSITE" id="PS51186">
    <property type="entry name" value="GNAT"/>
    <property type="match status" value="1"/>
</dbReference>
<protein>
    <recommendedName>
        <fullName evidence="1">N-acetyltransferase domain-containing protein</fullName>
    </recommendedName>
</protein>
<dbReference type="Pfam" id="PF13673">
    <property type="entry name" value="Acetyltransf_10"/>
    <property type="match status" value="1"/>
</dbReference>
<dbReference type="EMBL" id="CABVLZ010000007">
    <property type="protein sequence ID" value="VVU95681.1"/>
    <property type="molecule type" value="Genomic_DNA"/>
</dbReference>
<dbReference type="SUPFAM" id="SSF55729">
    <property type="entry name" value="Acyl-CoA N-acyltransferases (Nat)"/>
    <property type="match status" value="1"/>
</dbReference>
<evidence type="ECO:0000259" key="1">
    <source>
        <dbReference type="PROSITE" id="PS51186"/>
    </source>
</evidence>